<name>A0A0G1A641_UNCKA</name>
<accession>A0A0G1A641</accession>
<sequence length="67" mass="7310">MYRSDPDAIRASPLTSSVYPGAVVPIPSLFRESSQKRFALSCVIYVPLPNISPPAVTVEPSKRFSSE</sequence>
<evidence type="ECO:0000313" key="2">
    <source>
        <dbReference type="Proteomes" id="UP000034920"/>
    </source>
</evidence>
<dbReference type="Proteomes" id="UP000034920">
    <property type="component" value="Unassembled WGS sequence"/>
</dbReference>
<dbReference type="EMBL" id="LCCA01000043">
    <property type="protein sequence ID" value="KKS20778.1"/>
    <property type="molecule type" value="Genomic_DNA"/>
</dbReference>
<reference evidence="1 2" key="1">
    <citation type="journal article" date="2015" name="Nature">
        <title>rRNA introns, odd ribosomes, and small enigmatic genomes across a large radiation of phyla.</title>
        <authorList>
            <person name="Brown C.T."/>
            <person name="Hug L.A."/>
            <person name="Thomas B.C."/>
            <person name="Sharon I."/>
            <person name="Castelle C.J."/>
            <person name="Singh A."/>
            <person name="Wilkins M.J."/>
            <person name="Williams K.H."/>
            <person name="Banfield J.F."/>
        </authorList>
    </citation>
    <scope>NUCLEOTIDE SEQUENCE [LARGE SCALE GENOMIC DNA]</scope>
</reference>
<dbReference type="AlphaFoldDB" id="A0A0G1A641"/>
<gene>
    <name evidence="1" type="ORF">UU80_C0043G0004</name>
</gene>
<comment type="caution">
    <text evidence="1">The sequence shown here is derived from an EMBL/GenBank/DDBJ whole genome shotgun (WGS) entry which is preliminary data.</text>
</comment>
<evidence type="ECO:0000313" key="1">
    <source>
        <dbReference type="EMBL" id="KKS20778.1"/>
    </source>
</evidence>
<proteinExistence type="predicted"/>
<organism evidence="1 2">
    <name type="scientific">candidate division WWE3 bacterium GW2011_GWA1_41_8</name>
    <dbReference type="NCBI Taxonomy" id="1619103"/>
    <lineage>
        <taxon>Bacteria</taxon>
        <taxon>Katanobacteria</taxon>
    </lineage>
</organism>
<protein>
    <submittedName>
        <fullName evidence="1">Uncharacterized protein</fullName>
    </submittedName>
</protein>